<sequence>MLTTGASSPTFTPYNTTFICLARHLLLAAPHQLSSALLLKRAFQTPLLFQLLWLYCPNHN</sequence>
<evidence type="ECO:0000313" key="1">
    <source>
        <dbReference type="EMBL" id="KAJ9076029.1"/>
    </source>
</evidence>
<organism evidence="1 2">
    <name type="scientific">Entomophthora muscae</name>
    <dbReference type="NCBI Taxonomy" id="34485"/>
    <lineage>
        <taxon>Eukaryota</taxon>
        <taxon>Fungi</taxon>
        <taxon>Fungi incertae sedis</taxon>
        <taxon>Zoopagomycota</taxon>
        <taxon>Entomophthoromycotina</taxon>
        <taxon>Entomophthoromycetes</taxon>
        <taxon>Entomophthorales</taxon>
        <taxon>Entomophthoraceae</taxon>
        <taxon>Entomophthora</taxon>
    </lineage>
</organism>
<accession>A0ACC2TMS0</accession>
<comment type="caution">
    <text evidence="1">The sequence shown here is derived from an EMBL/GenBank/DDBJ whole genome shotgun (WGS) entry which is preliminary data.</text>
</comment>
<gene>
    <name evidence="1" type="ORF">DSO57_1030086</name>
</gene>
<protein>
    <submittedName>
        <fullName evidence="1">Uncharacterized protein</fullName>
    </submittedName>
</protein>
<dbReference type="Proteomes" id="UP001165960">
    <property type="component" value="Unassembled WGS sequence"/>
</dbReference>
<reference evidence="1" key="1">
    <citation type="submission" date="2022-04" db="EMBL/GenBank/DDBJ databases">
        <title>Genome of the entomopathogenic fungus Entomophthora muscae.</title>
        <authorList>
            <person name="Elya C."/>
            <person name="Lovett B.R."/>
            <person name="Lee E."/>
            <person name="Macias A.M."/>
            <person name="Hajek A.E."/>
            <person name="De Bivort B.L."/>
            <person name="Kasson M.T."/>
            <person name="De Fine Licht H.H."/>
            <person name="Stajich J.E."/>
        </authorList>
    </citation>
    <scope>NUCLEOTIDE SEQUENCE</scope>
    <source>
        <strain evidence="1">Berkeley</strain>
    </source>
</reference>
<proteinExistence type="predicted"/>
<name>A0ACC2TMS0_9FUNG</name>
<dbReference type="EMBL" id="QTSX02002333">
    <property type="protein sequence ID" value="KAJ9076029.1"/>
    <property type="molecule type" value="Genomic_DNA"/>
</dbReference>
<keyword evidence="2" id="KW-1185">Reference proteome</keyword>
<evidence type="ECO:0000313" key="2">
    <source>
        <dbReference type="Proteomes" id="UP001165960"/>
    </source>
</evidence>